<gene>
    <name evidence="6" type="ORF">SAMN04488518_101399</name>
</gene>
<dbReference type="InterPro" id="IPR036390">
    <property type="entry name" value="WH_DNA-bd_sf"/>
</dbReference>
<evidence type="ECO:0000256" key="3">
    <source>
        <dbReference type="ARBA" id="ARBA00023125"/>
    </source>
</evidence>
<dbReference type="Proteomes" id="UP000199598">
    <property type="component" value="Unassembled WGS sequence"/>
</dbReference>
<dbReference type="SUPFAM" id="SSF53850">
    <property type="entry name" value="Periplasmic binding protein-like II"/>
    <property type="match status" value="1"/>
</dbReference>
<feature type="domain" description="HTH lysR-type" evidence="5">
    <location>
        <begin position="39"/>
        <end position="90"/>
    </location>
</feature>
<comment type="similarity">
    <text evidence="1">Belongs to the LysR transcriptional regulatory family.</text>
</comment>
<evidence type="ECO:0000256" key="2">
    <source>
        <dbReference type="ARBA" id="ARBA00023015"/>
    </source>
</evidence>
<dbReference type="InterPro" id="IPR050176">
    <property type="entry name" value="LTTR"/>
</dbReference>
<dbReference type="InterPro" id="IPR005119">
    <property type="entry name" value="LysR_subst-bd"/>
</dbReference>
<keyword evidence="2" id="KW-0805">Transcription regulation</keyword>
<evidence type="ECO:0000313" key="6">
    <source>
        <dbReference type="EMBL" id="SFJ94786.1"/>
    </source>
</evidence>
<evidence type="ECO:0000256" key="1">
    <source>
        <dbReference type="ARBA" id="ARBA00009437"/>
    </source>
</evidence>
<accession>A0A1I3VKD7</accession>
<name>A0A1I3VKD7_9HYPH</name>
<protein>
    <submittedName>
        <fullName evidence="6">Transcriptional regulator, LysR family</fullName>
    </submittedName>
</protein>
<sequence>MLLLNTCHVSKMENTSKNGKLISNNGNKLLHDLVWDDTKAFLAVARTGTLSAAAQRLSIGVATLSRKVDRLEETLKIPLFVRHQSGYQLTEDGRDLLAKAEALEAAASAFASEATAQAGISGKLRLATAENLATHLILPALPELRTSYPDLHIEILTDVSSVNLHRRDADLAIRMVKPESGNVTLRRLGTLGFGLYASKEYMLKRQELANPESYEDDHCISWSEAQAHLAAAQWIRRALKGRQPAVLTSSLATQVVAAKAGLGLAVLPHFLAAEAGLVCVEANIGVDQQIYLVMHSDLAHSPRMRVMADFLAELIIKNRARLSGPLQ</sequence>
<keyword evidence="7" id="KW-1185">Reference proteome</keyword>
<keyword evidence="3" id="KW-0238">DNA-binding</keyword>
<evidence type="ECO:0000313" key="7">
    <source>
        <dbReference type="Proteomes" id="UP000199598"/>
    </source>
</evidence>
<proteinExistence type="inferred from homology"/>
<dbReference type="InterPro" id="IPR000847">
    <property type="entry name" value="LysR_HTH_N"/>
</dbReference>
<evidence type="ECO:0000259" key="5">
    <source>
        <dbReference type="PROSITE" id="PS50931"/>
    </source>
</evidence>
<evidence type="ECO:0000256" key="4">
    <source>
        <dbReference type="ARBA" id="ARBA00023163"/>
    </source>
</evidence>
<dbReference type="PROSITE" id="PS50931">
    <property type="entry name" value="HTH_LYSR"/>
    <property type="match status" value="1"/>
</dbReference>
<dbReference type="PANTHER" id="PTHR30579:SF3">
    <property type="entry name" value="TRANSCRIPTIONAL REGULATORY PROTEIN"/>
    <property type="match status" value="1"/>
</dbReference>
<dbReference type="Gene3D" id="3.40.190.290">
    <property type="match status" value="1"/>
</dbReference>
<dbReference type="PANTHER" id="PTHR30579">
    <property type="entry name" value="TRANSCRIPTIONAL REGULATOR"/>
    <property type="match status" value="1"/>
</dbReference>
<dbReference type="EMBL" id="FOSK01000001">
    <property type="protein sequence ID" value="SFJ94786.1"/>
    <property type="molecule type" value="Genomic_DNA"/>
</dbReference>
<dbReference type="InterPro" id="IPR036388">
    <property type="entry name" value="WH-like_DNA-bd_sf"/>
</dbReference>
<dbReference type="SUPFAM" id="SSF46785">
    <property type="entry name" value="Winged helix' DNA-binding domain"/>
    <property type="match status" value="1"/>
</dbReference>
<organism evidence="6 7">
    <name type="scientific">Pseudovibrio ascidiaceicola</name>
    <dbReference type="NCBI Taxonomy" id="285279"/>
    <lineage>
        <taxon>Bacteria</taxon>
        <taxon>Pseudomonadati</taxon>
        <taxon>Pseudomonadota</taxon>
        <taxon>Alphaproteobacteria</taxon>
        <taxon>Hyphomicrobiales</taxon>
        <taxon>Stappiaceae</taxon>
        <taxon>Pseudovibrio</taxon>
    </lineage>
</organism>
<dbReference type="Pfam" id="PF00126">
    <property type="entry name" value="HTH_1"/>
    <property type="match status" value="1"/>
</dbReference>
<keyword evidence="4" id="KW-0804">Transcription</keyword>
<comment type="caution">
    <text evidence="6">The sequence shown here is derived from an EMBL/GenBank/DDBJ whole genome shotgun (WGS) entry which is preliminary data.</text>
</comment>
<dbReference type="Gene3D" id="1.10.10.10">
    <property type="entry name" value="Winged helix-like DNA-binding domain superfamily/Winged helix DNA-binding domain"/>
    <property type="match status" value="1"/>
</dbReference>
<reference evidence="6 7" key="1">
    <citation type="submission" date="2016-10" db="EMBL/GenBank/DDBJ databases">
        <authorList>
            <person name="Varghese N."/>
            <person name="Submissions S."/>
        </authorList>
    </citation>
    <scope>NUCLEOTIDE SEQUENCE [LARGE SCALE GENOMIC DNA]</scope>
    <source>
        <strain evidence="6 7">DSM 16392</strain>
    </source>
</reference>
<dbReference type="Pfam" id="PF03466">
    <property type="entry name" value="LysR_substrate"/>
    <property type="match status" value="1"/>
</dbReference>